<name>A0A1A3MZ57_MYCAS</name>
<reference evidence="2" key="1">
    <citation type="submission" date="2016-06" db="EMBL/GenBank/DDBJ databases">
        <authorList>
            <person name="Sutton G."/>
            <person name="Brinkac L."/>
            <person name="Sanka R."/>
            <person name="Adams M."/>
            <person name="Lau E."/>
            <person name="Garcia-Basteiro A."/>
            <person name="Lopez-Varela E."/>
            <person name="Palencia S."/>
        </authorList>
    </citation>
    <scope>NUCLEOTIDE SEQUENCE [LARGE SCALE GENOMIC DNA]</scope>
    <source>
        <strain evidence="2">1245335.1</strain>
    </source>
</reference>
<evidence type="ECO:0000313" key="2">
    <source>
        <dbReference type="Proteomes" id="UP000093819"/>
    </source>
</evidence>
<dbReference type="AlphaFoldDB" id="A0A1A3MZ57"/>
<protein>
    <submittedName>
        <fullName evidence="1">Uncharacterized protein</fullName>
    </submittedName>
</protein>
<evidence type="ECO:0000313" key="1">
    <source>
        <dbReference type="EMBL" id="OBK14089.1"/>
    </source>
</evidence>
<comment type="caution">
    <text evidence="1">The sequence shown here is derived from an EMBL/GenBank/DDBJ whole genome shotgun (WGS) entry which is preliminary data.</text>
</comment>
<dbReference type="EMBL" id="LZLR01000239">
    <property type="protein sequence ID" value="OBK14089.1"/>
    <property type="molecule type" value="Genomic_DNA"/>
</dbReference>
<proteinExistence type="predicted"/>
<dbReference type="OrthoDB" id="4752713at2"/>
<dbReference type="Proteomes" id="UP000093819">
    <property type="component" value="Unassembled WGS sequence"/>
</dbReference>
<organism evidence="1 2">
    <name type="scientific">Mycobacterium asiaticum</name>
    <dbReference type="NCBI Taxonomy" id="1790"/>
    <lineage>
        <taxon>Bacteria</taxon>
        <taxon>Bacillati</taxon>
        <taxon>Actinomycetota</taxon>
        <taxon>Actinomycetes</taxon>
        <taxon>Mycobacteriales</taxon>
        <taxon>Mycobacteriaceae</taxon>
        <taxon>Mycobacterium</taxon>
    </lineage>
</organism>
<dbReference type="RefSeq" id="WP_065038394.1">
    <property type="nucleotide sequence ID" value="NZ_LZLR01000239.1"/>
</dbReference>
<accession>A0A1A3MZ57</accession>
<sequence length="145" mass="16321">MARDAVWKLLNTDATLKQLAGDDFVAVPQFSGDQAPAADVFIVICWRHTDFNEDIQQNAERHFDLYAHIRKRKSTDFGRIDALFDQCDEIFKAVEDATDAVVGDDGWRLDYVGFEGRGMDFEDEGYQSICKSASYMALASKVIAP</sequence>
<gene>
    <name evidence="1" type="ORF">A5635_10365</name>
</gene>